<feature type="domain" description="UPF0261" evidence="2">
    <location>
        <begin position="205"/>
        <end position="425"/>
    </location>
</feature>
<sequence>MTHIVIIGTLDTKNAEFMYLRDCILRMFTKLQVQVQITLADCGTNHVVNDAVSISRAQLLEFYTTTGNQVPPRSRPGAIDDTISCLSNYIRALDRKQKIHGIIGAGGTGGTSLISAAMRSAAPIGLPKLIVSTVASGYTAPIVGETDMSLMYSVVDIFGTNQLLLDILANAAGGITGMALAYEQRLAQESPQSLTAECEKAERGRTRIGITMFGVTTPCIEYVRRYLETHYDVELYVFHATGHGGMAMERLVEQGRLDAILDLTTTEICDLIAGGNMRASPERLEAALRRGIPNIISLGAADMVNFGPVDSIPPRYIQRKFHKHNPIVTLMRTSEAECAAMASFIVDKVLQFAKEPSLVEVWLPKGGFSSLSTPSRPFADPRADATLFKTLKLGFEGSHIRVVETNQEINSEAFAVAVAERLMNLVHKASQ</sequence>
<name>A0A0A2VHX3_BEABA</name>
<dbReference type="NCBIfam" id="NF002674">
    <property type="entry name" value="PRK02399.1-2"/>
    <property type="match status" value="1"/>
</dbReference>
<proteinExistence type="predicted"/>
<gene>
    <name evidence="3" type="ORF">BBAD15_g9017</name>
</gene>
<dbReference type="PANTHER" id="PTHR31862:SF1">
    <property type="entry name" value="UPF0261 DOMAIN PROTEIN (AFU_ORTHOLOGUE AFUA_1G10120)"/>
    <property type="match status" value="1"/>
</dbReference>
<dbReference type="InterPro" id="IPR051353">
    <property type="entry name" value="Tobamovirus_resist_UPF0261"/>
</dbReference>
<dbReference type="HOGENOM" id="CLU_036813_1_0_1"/>
<feature type="domain" description="UPF0261" evidence="1">
    <location>
        <begin position="3"/>
        <end position="183"/>
    </location>
</feature>
<dbReference type="InterPro" id="IPR008322">
    <property type="entry name" value="UPF0261"/>
</dbReference>
<dbReference type="InterPro" id="IPR056778">
    <property type="entry name" value="UPF0261_C"/>
</dbReference>
<evidence type="ECO:0000313" key="4">
    <source>
        <dbReference type="Proteomes" id="UP000030106"/>
    </source>
</evidence>
<dbReference type="Pfam" id="PF06792">
    <property type="entry name" value="UPF0261"/>
    <property type="match status" value="1"/>
</dbReference>
<dbReference type="eggNOG" id="ENOG502QT37">
    <property type="taxonomic scope" value="Eukaryota"/>
</dbReference>
<reference evidence="3 4" key="1">
    <citation type="submission" date="2012-10" db="EMBL/GenBank/DDBJ databases">
        <title>Genome sequencing and analysis of entomopathogenic fungi Beauveria bassiana D1-5.</title>
        <authorList>
            <person name="Li Q."/>
            <person name="Wang L."/>
            <person name="Zhang Z."/>
            <person name="Wang Q."/>
            <person name="Ren J."/>
            <person name="Wang M."/>
            <person name="Xu W."/>
            <person name="Wang J."/>
            <person name="Lu Y."/>
            <person name="Du Q."/>
            <person name="Sun Z."/>
        </authorList>
    </citation>
    <scope>NUCLEOTIDE SEQUENCE [LARGE SCALE GENOMIC DNA]</scope>
    <source>
        <strain evidence="3 4">D1-5</strain>
    </source>
</reference>
<dbReference type="PIRSF" id="PIRSF033271">
    <property type="entry name" value="UCP033271"/>
    <property type="match status" value="1"/>
</dbReference>
<evidence type="ECO:0000259" key="1">
    <source>
        <dbReference type="Pfam" id="PF06792"/>
    </source>
</evidence>
<dbReference type="STRING" id="1245745.A0A0A2VHX3"/>
<organism evidence="3 4">
    <name type="scientific">Beauveria bassiana D1-5</name>
    <dbReference type="NCBI Taxonomy" id="1245745"/>
    <lineage>
        <taxon>Eukaryota</taxon>
        <taxon>Fungi</taxon>
        <taxon>Dikarya</taxon>
        <taxon>Ascomycota</taxon>
        <taxon>Pezizomycotina</taxon>
        <taxon>Sordariomycetes</taxon>
        <taxon>Hypocreomycetidae</taxon>
        <taxon>Hypocreales</taxon>
        <taxon>Cordycipitaceae</taxon>
        <taxon>Beauveria</taxon>
    </lineage>
</organism>
<dbReference type="Pfam" id="PF23189">
    <property type="entry name" value="UPF0261_C"/>
    <property type="match status" value="1"/>
</dbReference>
<dbReference type="Proteomes" id="UP000030106">
    <property type="component" value="Unassembled WGS sequence"/>
</dbReference>
<dbReference type="Gene3D" id="3.40.50.12030">
    <property type="entry name" value="Uncharacterised protein family UPF0261, NC domain"/>
    <property type="match status" value="1"/>
</dbReference>
<evidence type="ECO:0000313" key="3">
    <source>
        <dbReference type="EMBL" id="KGQ05695.1"/>
    </source>
</evidence>
<accession>A0A0A2VHX3</accession>
<protein>
    <submittedName>
        <fullName evidence="3">Uncharacterized protein</fullName>
    </submittedName>
</protein>
<dbReference type="PANTHER" id="PTHR31862">
    <property type="entry name" value="UPF0261 DOMAIN PROTEIN (AFU_ORTHOLOGUE AFUA_1G10120)"/>
    <property type="match status" value="1"/>
</dbReference>
<dbReference type="InterPro" id="IPR044122">
    <property type="entry name" value="UPF0261_N"/>
</dbReference>
<dbReference type="CDD" id="cd15488">
    <property type="entry name" value="Tm-1-like"/>
    <property type="match status" value="1"/>
</dbReference>
<evidence type="ECO:0000259" key="2">
    <source>
        <dbReference type="Pfam" id="PF23189"/>
    </source>
</evidence>
<dbReference type="EMBL" id="ANFO01000917">
    <property type="protein sequence ID" value="KGQ05695.1"/>
    <property type="molecule type" value="Genomic_DNA"/>
</dbReference>
<dbReference type="AlphaFoldDB" id="A0A0A2VHX3"/>
<dbReference type="Gene3D" id="3.40.50.12020">
    <property type="entry name" value="Uncharacterised protein family UPF0261, NN domain"/>
    <property type="match status" value="1"/>
</dbReference>
<comment type="caution">
    <text evidence="3">The sequence shown here is derived from an EMBL/GenBank/DDBJ whole genome shotgun (WGS) entry which is preliminary data.</text>
</comment>